<name>A0A0K2V3D2_LEPSM</name>
<reference evidence="1" key="1">
    <citation type="submission" date="2014-05" db="EMBL/GenBank/DDBJ databases">
        <authorList>
            <person name="Chronopoulou M."/>
        </authorList>
    </citation>
    <scope>NUCLEOTIDE SEQUENCE</scope>
    <source>
        <tissue evidence="1">Whole organism</tissue>
    </source>
</reference>
<dbReference type="EMBL" id="HACA01027687">
    <property type="protein sequence ID" value="CDW45048.1"/>
    <property type="molecule type" value="Transcribed_RNA"/>
</dbReference>
<proteinExistence type="predicted"/>
<accession>A0A0K2V3D2</accession>
<organism evidence="1">
    <name type="scientific">Lepeophtheirus salmonis</name>
    <name type="common">Salmon louse</name>
    <name type="synonym">Caligus salmonis</name>
    <dbReference type="NCBI Taxonomy" id="72036"/>
    <lineage>
        <taxon>Eukaryota</taxon>
        <taxon>Metazoa</taxon>
        <taxon>Ecdysozoa</taxon>
        <taxon>Arthropoda</taxon>
        <taxon>Crustacea</taxon>
        <taxon>Multicrustacea</taxon>
        <taxon>Hexanauplia</taxon>
        <taxon>Copepoda</taxon>
        <taxon>Siphonostomatoida</taxon>
        <taxon>Caligidae</taxon>
        <taxon>Lepeophtheirus</taxon>
    </lineage>
</organism>
<protein>
    <submittedName>
        <fullName evidence="1">Uncharacterized protein</fullName>
    </submittedName>
</protein>
<sequence>MIRHKRYLPLNISRH</sequence>
<evidence type="ECO:0000313" key="1">
    <source>
        <dbReference type="EMBL" id="CDW45048.1"/>
    </source>
</evidence>